<evidence type="ECO:0000256" key="6">
    <source>
        <dbReference type="SAM" id="Phobius"/>
    </source>
</evidence>
<dbReference type="OrthoDB" id="386096at2"/>
<dbReference type="PROSITE" id="PS51336">
    <property type="entry name" value="DM10"/>
    <property type="match status" value="1"/>
</dbReference>
<proteinExistence type="predicted"/>
<dbReference type="InterPro" id="IPR021970">
    <property type="entry name" value="SVM_signal"/>
</dbReference>
<evidence type="ECO:0000313" key="8">
    <source>
        <dbReference type="EMBL" id="KOR75259.1"/>
    </source>
</evidence>
<protein>
    <recommendedName>
        <fullName evidence="7">DM10 domain-containing protein</fullName>
    </recommendedName>
</protein>
<keyword evidence="5" id="KW-0966">Cell projection</keyword>
<dbReference type="EMBL" id="LHCF01000026">
    <property type="protein sequence ID" value="KOR75259.1"/>
    <property type="molecule type" value="Genomic_DNA"/>
</dbReference>
<evidence type="ECO:0000256" key="2">
    <source>
        <dbReference type="ARBA" id="ARBA00004245"/>
    </source>
</evidence>
<keyword evidence="6" id="KW-0472">Membrane</keyword>
<keyword evidence="3" id="KW-0963">Cytoplasm</keyword>
<keyword evidence="4" id="KW-0206">Cytoskeleton</keyword>
<sequence length="78" mass="9210">MFKIKHHLLFLNIFVFIGLGLFLISSNNYIMAMENNIPLKIIYNIEDKNINENKKKSIKISYYVNDKNLSLEDMAKKN</sequence>
<evidence type="ECO:0000256" key="5">
    <source>
        <dbReference type="ARBA" id="ARBA00023273"/>
    </source>
</evidence>
<evidence type="ECO:0000256" key="1">
    <source>
        <dbReference type="ARBA" id="ARBA00004138"/>
    </source>
</evidence>
<accession>A0A0M1MZW1</accession>
<evidence type="ECO:0000256" key="4">
    <source>
        <dbReference type="ARBA" id="ARBA00023212"/>
    </source>
</evidence>
<keyword evidence="6" id="KW-1133">Transmembrane helix</keyword>
<comment type="subcellular location">
    <subcellularLocation>
        <location evidence="1">Cell projection</location>
        <location evidence="1">Cilium</location>
    </subcellularLocation>
    <subcellularLocation>
        <location evidence="2">Cytoplasm</location>
        <location evidence="2">Cytoskeleton</location>
    </subcellularLocation>
</comment>
<dbReference type="GO" id="GO:0005856">
    <property type="term" value="C:cytoskeleton"/>
    <property type="evidence" value="ECO:0007669"/>
    <property type="project" value="UniProtKB-SubCell"/>
</dbReference>
<evidence type="ECO:0000259" key="7">
    <source>
        <dbReference type="PROSITE" id="PS51336"/>
    </source>
</evidence>
<feature type="transmembrane region" description="Helical" evidence="6">
    <location>
        <begin position="6"/>
        <end position="24"/>
    </location>
</feature>
<evidence type="ECO:0000256" key="3">
    <source>
        <dbReference type="ARBA" id="ARBA00022490"/>
    </source>
</evidence>
<keyword evidence="6" id="KW-0812">Transmembrane</keyword>
<comment type="caution">
    <text evidence="8">The sequence shown here is derived from an EMBL/GenBank/DDBJ whole genome shotgun (WGS) entry which is preliminary data.</text>
</comment>
<dbReference type="PATRIC" id="fig|479893.3.peg.595"/>
<dbReference type="Proteomes" id="UP000037386">
    <property type="component" value="Unassembled WGS sequence"/>
</dbReference>
<gene>
    <name evidence="8" type="ORF">CPX_001776</name>
</gene>
<dbReference type="AlphaFoldDB" id="A0A0M1MZW1"/>
<name>A0A0M1MZW1_9MOLU</name>
<dbReference type="STRING" id="479893.CPX_001776"/>
<dbReference type="InterPro" id="IPR006602">
    <property type="entry name" value="DM10_dom"/>
</dbReference>
<organism evidence="8 9">
    <name type="scientific">Candidatus Phytoplasma pruni</name>
    <dbReference type="NCBI Taxonomy" id="479893"/>
    <lineage>
        <taxon>Bacteria</taxon>
        <taxon>Bacillati</taxon>
        <taxon>Mycoplasmatota</taxon>
        <taxon>Mollicutes</taxon>
        <taxon>Acholeplasmatales</taxon>
        <taxon>Acholeplasmataceae</taxon>
        <taxon>Candidatus Phytoplasma</taxon>
        <taxon>16SrIII (X-disease group)</taxon>
    </lineage>
</organism>
<reference evidence="9" key="1">
    <citation type="submission" date="2015-05" db="EMBL/GenBank/DDBJ databases">
        <title>Draft genome sequence of 'Candidatus Phytoplasma Pruni' strain CX, a plant pathogenic bacterium.</title>
        <authorList>
            <person name="Lee I.-M."/>
            <person name="Bottner-Parker K.D."/>
            <person name="Shao J."/>
            <person name="Gundersen-Rindal D.E."/>
            <person name="Zhao Y."/>
            <person name="Davis R.E."/>
        </authorList>
    </citation>
    <scope>NUCLEOTIDE SEQUENCE [LARGE SCALE GENOMIC DNA]</scope>
    <source>
        <strain evidence="9">CX</strain>
    </source>
</reference>
<feature type="domain" description="DM10" evidence="7">
    <location>
        <begin position="35"/>
        <end position="78"/>
    </location>
</feature>
<dbReference type="Pfam" id="PF12113">
    <property type="entry name" value="SVM_signal"/>
    <property type="match status" value="1"/>
</dbReference>
<evidence type="ECO:0000313" key="9">
    <source>
        <dbReference type="Proteomes" id="UP000037386"/>
    </source>
</evidence>
<dbReference type="RefSeq" id="WP_084007124.1">
    <property type="nucleotide sequence ID" value="NZ_LHCF01000026.1"/>
</dbReference>